<dbReference type="EMBL" id="JAMPKM010000014">
    <property type="protein sequence ID" value="MEP0819473.1"/>
    <property type="molecule type" value="Genomic_DNA"/>
</dbReference>
<evidence type="ECO:0000313" key="2">
    <source>
        <dbReference type="EMBL" id="MEP0819473.1"/>
    </source>
</evidence>
<proteinExistence type="predicted"/>
<gene>
    <name evidence="2" type="ORF">NC998_20450</name>
</gene>
<evidence type="ECO:0000313" key="3">
    <source>
        <dbReference type="Proteomes" id="UP001464891"/>
    </source>
</evidence>
<keyword evidence="3" id="KW-1185">Reference proteome</keyword>
<feature type="compositionally biased region" description="Basic and acidic residues" evidence="1">
    <location>
        <begin position="58"/>
        <end position="72"/>
    </location>
</feature>
<protein>
    <submittedName>
        <fullName evidence="2">Uncharacterized protein</fullName>
    </submittedName>
</protein>
<dbReference type="Proteomes" id="UP001464891">
    <property type="component" value="Unassembled WGS sequence"/>
</dbReference>
<sequence>MSNHPDQSSEKQNQPSKGSDRPQEVETYDVLKLVRPGGFDGDPQEILGNPAVAPEMIQEGRDLRPDLFREAEAASPDEGA</sequence>
<dbReference type="RefSeq" id="WP_190440251.1">
    <property type="nucleotide sequence ID" value="NZ_JAMPKM010000014.1"/>
</dbReference>
<evidence type="ECO:0000256" key="1">
    <source>
        <dbReference type="SAM" id="MobiDB-lite"/>
    </source>
</evidence>
<feature type="region of interest" description="Disordered" evidence="1">
    <location>
        <begin position="1"/>
        <end position="26"/>
    </location>
</feature>
<comment type="caution">
    <text evidence="2">The sequence shown here is derived from an EMBL/GenBank/DDBJ whole genome shotgun (WGS) entry which is preliminary data.</text>
</comment>
<name>A0ABV0JDV3_9CYAN</name>
<reference evidence="2 3" key="1">
    <citation type="submission" date="2022-04" db="EMBL/GenBank/DDBJ databases">
        <title>Positive selection, recombination, and allopatry shape intraspecific diversity of widespread and dominant cyanobacteria.</title>
        <authorList>
            <person name="Wei J."/>
            <person name="Shu W."/>
            <person name="Hu C."/>
        </authorList>
    </citation>
    <scope>NUCLEOTIDE SEQUENCE [LARGE SCALE GENOMIC DNA]</scope>
    <source>
        <strain evidence="2 3">GB2-A4</strain>
    </source>
</reference>
<feature type="region of interest" description="Disordered" evidence="1">
    <location>
        <begin position="58"/>
        <end position="80"/>
    </location>
</feature>
<feature type="compositionally biased region" description="Polar residues" evidence="1">
    <location>
        <begin position="1"/>
        <end position="17"/>
    </location>
</feature>
<organism evidence="2 3">
    <name type="scientific">Trichocoleus desertorum GB2-A4</name>
    <dbReference type="NCBI Taxonomy" id="2933944"/>
    <lineage>
        <taxon>Bacteria</taxon>
        <taxon>Bacillati</taxon>
        <taxon>Cyanobacteriota</taxon>
        <taxon>Cyanophyceae</taxon>
        <taxon>Leptolyngbyales</taxon>
        <taxon>Trichocoleusaceae</taxon>
        <taxon>Trichocoleus</taxon>
    </lineage>
</organism>
<accession>A0ABV0JDV3</accession>